<gene>
    <name evidence="1" type="ORF">LTS18_007762</name>
</gene>
<evidence type="ECO:0000313" key="1">
    <source>
        <dbReference type="EMBL" id="KAK3064370.1"/>
    </source>
</evidence>
<feature type="non-terminal residue" evidence="1">
    <location>
        <position position="1"/>
    </location>
</feature>
<organism evidence="1 2">
    <name type="scientific">Coniosporium uncinatum</name>
    <dbReference type="NCBI Taxonomy" id="93489"/>
    <lineage>
        <taxon>Eukaryota</taxon>
        <taxon>Fungi</taxon>
        <taxon>Dikarya</taxon>
        <taxon>Ascomycota</taxon>
        <taxon>Pezizomycotina</taxon>
        <taxon>Dothideomycetes</taxon>
        <taxon>Dothideomycetes incertae sedis</taxon>
        <taxon>Coniosporium</taxon>
    </lineage>
</organism>
<evidence type="ECO:0000313" key="2">
    <source>
        <dbReference type="Proteomes" id="UP001186974"/>
    </source>
</evidence>
<protein>
    <submittedName>
        <fullName evidence="1">Uncharacterized protein</fullName>
    </submittedName>
</protein>
<reference evidence="1" key="1">
    <citation type="submission" date="2024-09" db="EMBL/GenBank/DDBJ databases">
        <title>Black Yeasts Isolated from many extreme environments.</title>
        <authorList>
            <person name="Coleine C."/>
            <person name="Stajich J.E."/>
            <person name="Selbmann L."/>
        </authorList>
    </citation>
    <scope>NUCLEOTIDE SEQUENCE</scope>
    <source>
        <strain evidence="1">CCFEE 5737</strain>
    </source>
</reference>
<dbReference type="Proteomes" id="UP001186974">
    <property type="component" value="Unassembled WGS sequence"/>
</dbReference>
<accession>A0ACC3DAY1</accession>
<keyword evidence="2" id="KW-1185">Reference proteome</keyword>
<proteinExistence type="predicted"/>
<dbReference type="EMBL" id="JAWDJW010006532">
    <property type="protein sequence ID" value="KAK3064370.1"/>
    <property type="molecule type" value="Genomic_DNA"/>
</dbReference>
<comment type="caution">
    <text evidence="1">The sequence shown here is derived from an EMBL/GenBank/DDBJ whole genome shotgun (WGS) entry which is preliminary data.</text>
</comment>
<name>A0ACC3DAY1_9PEZI</name>
<sequence length="992" mass="109910">GFYTSLSEDDKHAGKQPKPLSDKEADELKFLFQRWANFHAEGQLVIRPNRFWTEAGSYWRLPKTAPELYEDLKESELVVFKGDLNYRKLVGDAWWDPSTPFTEAIGPMGPGSGVCVMSLRTCKADTVVGLPQGEDERLRKTEGGGGDSGCRKWAWSGKWAVVSNEADAAIDPIITALTGGCVVSIFFPLCHHADPALFTTFIENVTTRACAGLKHSNAWFFARQHDYRSEVRHGRFQAYIEKLSAPVKPIWLLDGQKKYVMPFGEGATAKFIPLHSETVIEDILMPALLRNRDHVLNTFNKQFGAEQRCSAIFSRSVKADGMWVITVRLGGDKVEHGGEVVLPPNRSEATIFIDHNDWRRDFGYYVSEDGFPGGAFQVKLAITNLDVDIRREMKASTKALTFQSDNEGMQNAGFRLRDVLCCRPSSFLSPAFVSDFAASTSMLVEQRDILSMLEPDSPLRYQQTSEHQAVFDAVVFGENPHSLVLCSGFPGTGKTTVLAESIVQKIMMGTQKILVCAQSEKAVDAIMLAVVQVIDRLQLGPQGLSILRVLASSQQYNGSSSANGHAKSACASSFLDPSNISVDVAEQDLPPIVRPDLEQFLLDELIVPWANINADRVKACADYAFHVHNASRGLPPEISSARMTMKDARKELEAAMFSDLNVVFCMLSASAGLYDRGFPASTVYIDECGQVALPTATVPLTIRRRWSNGDEFQLGPVVPSLGARMNPFATYLATSVMAFLKMNGDVVGFKLTKNFRSHSQIVKLVSDHFYNGELTPAETSTMDEPTEVTMRMAEALRSGMCGGVFGRVPSNSRIVFTDVHSQSIKEERGTSWYTPGGINAIVPTVEGIIATGKVTTSDIGIITMYRSDRDEMAAALAYAGIKATDMLEPETATVDSFQGREKEIIIVHFVAARKATNPFDFARQFQRLNVALSRASKHMLLFGNWHHWQSTRRRWNNNAKHMGRVMDHIAQHNTLMVWKDSELRLELAHKGA</sequence>